<evidence type="ECO:0000256" key="2">
    <source>
        <dbReference type="ARBA" id="ARBA00022448"/>
    </source>
</evidence>
<feature type="transmembrane region" description="Helical" evidence="8">
    <location>
        <begin position="539"/>
        <end position="556"/>
    </location>
</feature>
<feature type="transmembrane region" description="Helical" evidence="8">
    <location>
        <begin position="370"/>
        <end position="390"/>
    </location>
</feature>
<keyword evidence="2" id="KW-0813">Transport</keyword>
<dbReference type="Pfam" id="PF00873">
    <property type="entry name" value="ACR_tran"/>
    <property type="match status" value="1"/>
</dbReference>
<dbReference type="Gene3D" id="1.20.1640.10">
    <property type="entry name" value="Multidrug efflux transporter AcrB transmembrane domain"/>
    <property type="match status" value="2"/>
</dbReference>
<evidence type="ECO:0000313" key="10">
    <source>
        <dbReference type="Proteomes" id="UP000001311"/>
    </source>
</evidence>
<accession>A8F0S8</accession>
<keyword evidence="5 8" id="KW-0812">Transmembrane</keyword>
<evidence type="ECO:0000256" key="7">
    <source>
        <dbReference type="ARBA" id="ARBA00023136"/>
    </source>
</evidence>
<proteinExistence type="predicted"/>
<dbReference type="Gene3D" id="3.30.70.1430">
    <property type="entry name" value="Multidrug efflux transporter AcrB pore domain"/>
    <property type="match status" value="2"/>
</dbReference>
<keyword evidence="10" id="KW-1185">Reference proteome</keyword>
<evidence type="ECO:0000313" key="9">
    <source>
        <dbReference type="EMBL" id="ABV84514.1"/>
    </source>
</evidence>
<keyword evidence="4" id="KW-0997">Cell inner membrane</keyword>
<dbReference type="SUPFAM" id="SSF82866">
    <property type="entry name" value="Multidrug efflux transporter AcrB transmembrane domain"/>
    <property type="match status" value="2"/>
</dbReference>
<feature type="transmembrane region" description="Helical" evidence="8">
    <location>
        <begin position="441"/>
        <end position="461"/>
    </location>
</feature>
<dbReference type="PANTHER" id="PTHR32063">
    <property type="match status" value="1"/>
</dbReference>
<dbReference type="InterPro" id="IPR027463">
    <property type="entry name" value="AcrB_DN_DC_subdom"/>
</dbReference>
<dbReference type="Gene3D" id="3.30.70.1440">
    <property type="entry name" value="Multidrug efflux transporter AcrB pore domain"/>
    <property type="match status" value="1"/>
</dbReference>
<reference evidence="9 10" key="1">
    <citation type="journal article" date="2007" name="Genome Res.">
        <title>Lateral gene transfer between obligate intracellular bacteria: evidence from the Rickettsia massiliae genome.</title>
        <authorList>
            <person name="Blanc G."/>
            <person name="Ogata H."/>
            <person name="Robert C."/>
            <person name="Audic S."/>
            <person name="Claverie J.-M."/>
            <person name="Raoult D."/>
        </authorList>
    </citation>
    <scope>NUCLEOTIDE SEQUENCE [LARGE SCALE GENOMIC DNA]</scope>
    <source>
        <strain evidence="10">Mtu5</strain>
    </source>
</reference>
<protein>
    <submittedName>
        <fullName evidence="9">Hydrophobe/amphiphile efflux-1 (HAE1) family protein</fullName>
    </submittedName>
</protein>
<feature type="transmembrane region" description="Helical" evidence="8">
    <location>
        <begin position="473"/>
        <end position="492"/>
    </location>
</feature>
<keyword evidence="6 8" id="KW-1133">Transmembrane helix</keyword>
<feature type="transmembrane region" description="Helical" evidence="8">
    <location>
        <begin position="21"/>
        <end position="40"/>
    </location>
</feature>
<sequence length="1019" mass="112817">MKFLKKNILNPMLLSEICIKRPVFATVLNLVIVALGAIFFTKLQIRGTPDISVPIINVKAHYAGADALYMEQEITTRIEKALKTVENLDYITSQSSTGESSITLSFLLSTDIEVALNDVRAKISDITYMFPQDMKAPSVAKLDADSFPSLFISVESDQYSDLELTKIVEDNLQTPLDKLESVGQSQIYGGREYIMRIEPDSKKLYQHKISLLELESAIKAQNKDYPAGTIKTKSNNFIVTLEGSLSTPEEFGNIILKVQNGGIIKLRDIATISLTSPDEDIIFRYNGKSSIALGLIKESKANVIDLSHEVTKALERIKESMPKGISMGIAYDGATPVKASIYAVFQTIFEALILVILVTYLFLASAKISLIPFVTIPVSLIGTFSVMYAFGFSINIFTLLAMILAIGLVVDDAIVMLENIFRYNEMGHKPMEAAMLASKEIGFAIIAMTITLAAVFLPVGFIEGFIGKLFIEFAWTLAFCVLFSGFVALTLTPMMSSRMVTKHNTDLPQFLVKFNDILQFIQNKYIYYLKLTFDNKKKFVIIIASSFIVLIISFKFTQKIFVPQEDDGFLQVSLKGPEGSSLASSTKVVKEAEKILANYKDILGYLMVIGAGGSDNVFGFIPLKNWGERSRSQETIKNMLNKQFSEIPGMSICAMDPRSMVSGNASSPIEFTIQTNLEYDDLDKISQQFIDIMKTNPIFLNVNRNLQSAMPTISIEVNRDKAYLYGMDLANIGKTVQYLLAGQQIGDFRMSNDLYDVILQFNQKDRKDISDFSKILIRAKNNNMLPLESIANITEKISVKSYSHYNNSKSVTISSDLAPDGKIDDAINEINKIAAKLLDPSNTIIEYIGEIKQMREADSNMLITFVFALIFIYLVLAAQFESFTDPLLILLAVPFSITGGVLALWLAGNSLNMYSNIGLITLIGLITKNSIMIVEFANQLREKGVKVQEAIIESSKLRLRPILMTTLAAVVGALPLVFADGAGAAARNSIGFVIVGGLSIGTIFTIFVIPVIYQTFKKD</sequence>
<dbReference type="Gene3D" id="3.30.70.1320">
    <property type="entry name" value="Multidrug efflux transporter AcrB pore domain like"/>
    <property type="match status" value="1"/>
</dbReference>
<dbReference type="Proteomes" id="UP000001311">
    <property type="component" value="Chromosome"/>
</dbReference>
<organism evidence="9 10">
    <name type="scientific">Rickettsia massiliae (strain Mtu5)</name>
    <dbReference type="NCBI Taxonomy" id="416276"/>
    <lineage>
        <taxon>Bacteria</taxon>
        <taxon>Pseudomonadati</taxon>
        <taxon>Pseudomonadota</taxon>
        <taxon>Alphaproteobacteria</taxon>
        <taxon>Rickettsiales</taxon>
        <taxon>Rickettsiaceae</taxon>
        <taxon>Rickettsieae</taxon>
        <taxon>Rickettsia</taxon>
        <taxon>spotted fever group</taxon>
    </lineage>
</organism>
<dbReference type="InterPro" id="IPR001036">
    <property type="entry name" value="Acrflvin-R"/>
</dbReference>
<keyword evidence="7 8" id="KW-0472">Membrane</keyword>
<feature type="transmembrane region" description="Helical" evidence="8">
    <location>
        <begin position="396"/>
        <end position="421"/>
    </location>
</feature>
<dbReference type="Gene3D" id="3.30.2090.10">
    <property type="entry name" value="Multidrug efflux transporter AcrB TolC docking domain, DN and DC subdomains"/>
    <property type="match status" value="2"/>
</dbReference>
<dbReference type="EMBL" id="CP000683">
    <property type="protein sequence ID" value="ABV84514.1"/>
    <property type="molecule type" value="Genomic_DNA"/>
</dbReference>
<dbReference type="PANTHER" id="PTHR32063:SF23">
    <property type="entry name" value="HAE1 FAMILY EFFLLUX PUMP PERMEASE COMPONENT"/>
    <property type="match status" value="1"/>
</dbReference>
<dbReference type="GO" id="GO:0005886">
    <property type="term" value="C:plasma membrane"/>
    <property type="evidence" value="ECO:0007669"/>
    <property type="project" value="UniProtKB-SubCell"/>
</dbReference>
<comment type="subcellular location">
    <subcellularLocation>
        <location evidence="1">Cell inner membrane</location>
        <topology evidence="1">Multi-pass membrane protein</topology>
    </subcellularLocation>
</comment>
<evidence type="ECO:0000256" key="5">
    <source>
        <dbReference type="ARBA" id="ARBA00022692"/>
    </source>
</evidence>
<evidence type="ECO:0000256" key="4">
    <source>
        <dbReference type="ARBA" id="ARBA00022519"/>
    </source>
</evidence>
<dbReference type="KEGG" id="rms:RMA_0220"/>
<evidence type="ECO:0000256" key="1">
    <source>
        <dbReference type="ARBA" id="ARBA00004429"/>
    </source>
</evidence>
<feature type="transmembrane region" description="Helical" evidence="8">
    <location>
        <begin position="990"/>
        <end position="1013"/>
    </location>
</feature>
<evidence type="ECO:0000256" key="6">
    <source>
        <dbReference type="ARBA" id="ARBA00022989"/>
    </source>
</evidence>
<feature type="transmembrane region" description="Helical" evidence="8">
    <location>
        <begin position="861"/>
        <end position="880"/>
    </location>
</feature>
<feature type="transmembrane region" description="Helical" evidence="8">
    <location>
        <begin position="887"/>
        <end position="907"/>
    </location>
</feature>
<feature type="transmembrane region" description="Helical" evidence="8">
    <location>
        <begin position="341"/>
        <end position="363"/>
    </location>
</feature>
<name>A8F0S8_RICM5</name>
<dbReference type="GO" id="GO:0042910">
    <property type="term" value="F:xenobiotic transmembrane transporter activity"/>
    <property type="evidence" value="ECO:0007669"/>
    <property type="project" value="TreeGrafter"/>
</dbReference>
<keyword evidence="3" id="KW-1003">Cell membrane</keyword>
<evidence type="ECO:0000256" key="8">
    <source>
        <dbReference type="SAM" id="Phobius"/>
    </source>
</evidence>
<dbReference type="AlphaFoldDB" id="A8F0S8"/>
<dbReference type="HOGENOM" id="CLU_002755_1_2_5"/>
<gene>
    <name evidence="9" type="primary">acrF</name>
    <name evidence="9" type="ordered locus">RMA_0220</name>
</gene>
<evidence type="ECO:0000256" key="3">
    <source>
        <dbReference type="ARBA" id="ARBA00022475"/>
    </source>
</evidence>
<feature type="transmembrane region" description="Helical" evidence="8">
    <location>
        <begin position="913"/>
        <end position="938"/>
    </location>
</feature>
<feature type="transmembrane region" description="Helical" evidence="8">
    <location>
        <begin position="959"/>
        <end position="978"/>
    </location>
</feature>
<dbReference type="SUPFAM" id="SSF82693">
    <property type="entry name" value="Multidrug efflux transporter AcrB pore domain, PN1, PN2, PC1 and PC2 subdomains"/>
    <property type="match status" value="3"/>
</dbReference>
<dbReference type="SUPFAM" id="SSF82714">
    <property type="entry name" value="Multidrug efflux transporter AcrB TolC docking domain, DN and DC subdomains"/>
    <property type="match status" value="2"/>
</dbReference>
<dbReference type="FunFam" id="1.20.1640.10:FF:000001">
    <property type="entry name" value="Efflux pump membrane transporter"/>
    <property type="match status" value="1"/>
</dbReference>
<dbReference type="PRINTS" id="PR00702">
    <property type="entry name" value="ACRIFLAVINRP"/>
</dbReference>